<accession>A0A1F7ISJ8</accession>
<evidence type="ECO:0000256" key="1">
    <source>
        <dbReference type="SAM" id="Phobius"/>
    </source>
</evidence>
<organism evidence="2 3">
    <name type="scientific">Candidatus Roizmanbacteria bacterium RIFCSPLOWO2_01_FULL_38_12</name>
    <dbReference type="NCBI Taxonomy" id="1802061"/>
    <lineage>
        <taxon>Bacteria</taxon>
        <taxon>Candidatus Roizmaniibacteriota</taxon>
    </lineage>
</organism>
<name>A0A1F7ISJ8_9BACT</name>
<protein>
    <submittedName>
        <fullName evidence="2">Uncharacterized protein</fullName>
    </submittedName>
</protein>
<comment type="caution">
    <text evidence="2">The sequence shown here is derived from an EMBL/GenBank/DDBJ whole genome shotgun (WGS) entry which is preliminary data.</text>
</comment>
<gene>
    <name evidence="2" type="ORF">A3A93_03090</name>
</gene>
<keyword evidence="1" id="KW-0812">Transmembrane</keyword>
<dbReference type="STRING" id="1802061.A3A93_03090"/>
<dbReference type="Proteomes" id="UP000177141">
    <property type="component" value="Unassembled WGS sequence"/>
</dbReference>
<keyword evidence="1" id="KW-0472">Membrane</keyword>
<sequence length="142" mass="16262">MSVWSKYKSIFIVIVLIFFVSIGYNLIGKVRADIGFKYLASGPAISPTTFKYNVHGAKKVIFNVYVQFENDYYNYAYQVDQNDQLRGDLALPIAAENVEVIITAISEKGKKSNTLGLSTQWYRLLPFILYHNVIPYSFNIKE</sequence>
<proteinExistence type="predicted"/>
<keyword evidence="1" id="KW-1133">Transmembrane helix</keyword>
<dbReference type="EMBL" id="MGAL01000043">
    <property type="protein sequence ID" value="OGK46337.1"/>
    <property type="molecule type" value="Genomic_DNA"/>
</dbReference>
<evidence type="ECO:0000313" key="2">
    <source>
        <dbReference type="EMBL" id="OGK46337.1"/>
    </source>
</evidence>
<dbReference type="AlphaFoldDB" id="A0A1F7ISJ8"/>
<reference evidence="2 3" key="1">
    <citation type="journal article" date="2016" name="Nat. Commun.">
        <title>Thousands of microbial genomes shed light on interconnected biogeochemical processes in an aquifer system.</title>
        <authorList>
            <person name="Anantharaman K."/>
            <person name="Brown C.T."/>
            <person name="Hug L.A."/>
            <person name="Sharon I."/>
            <person name="Castelle C.J."/>
            <person name="Probst A.J."/>
            <person name="Thomas B.C."/>
            <person name="Singh A."/>
            <person name="Wilkins M.J."/>
            <person name="Karaoz U."/>
            <person name="Brodie E.L."/>
            <person name="Williams K.H."/>
            <person name="Hubbard S.S."/>
            <person name="Banfield J.F."/>
        </authorList>
    </citation>
    <scope>NUCLEOTIDE SEQUENCE [LARGE SCALE GENOMIC DNA]</scope>
</reference>
<feature type="transmembrane region" description="Helical" evidence="1">
    <location>
        <begin position="6"/>
        <end position="27"/>
    </location>
</feature>
<evidence type="ECO:0000313" key="3">
    <source>
        <dbReference type="Proteomes" id="UP000177141"/>
    </source>
</evidence>